<dbReference type="Proteomes" id="UP001164250">
    <property type="component" value="Chromosome 5"/>
</dbReference>
<evidence type="ECO:0000313" key="1">
    <source>
        <dbReference type="EMBL" id="KAJ0097159.1"/>
    </source>
</evidence>
<dbReference type="EMBL" id="CM047901">
    <property type="protein sequence ID" value="KAJ0097159.1"/>
    <property type="molecule type" value="Genomic_DNA"/>
</dbReference>
<name>A0ACC1BE70_9ROSI</name>
<evidence type="ECO:0000313" key="2">
    <source>
        <dbReference type="Proteomes" id="UP001164250"/>
    </source>
</evidence>
<keyword evidence="2" id="KW-1185">Reference proteome</keyword>
<reference evidence="2" key="1">
    <citation type="journal article" date="2023" name="G3 (Bethesda)">
        <title>Genome assembly and association tests identify interacting loci associated with vigor, precocity, and sex in interspecific pistachio rootstocks.</title>
        <authorList>
            <person name="Palmer W."/>
            <person name="Jacygrad E."/>
            <person name="Sagayaradj S."/>
            <person name="Cavanaugh K."/>
            <person name="Han R."/>
            <person name="Bertier L."/>
            <person name="Beede B."/>
            <person name="Kafkas S."/>
            <person name="Golino D."/>
            <person name="Preece J."/>
            <person name="Michelmore R."/>
        </authorList>
    </citation>
    <scope>NUCLEOTIDE SEQUENCE [LARGE SCALE GENOMIC DNA]</scope>
</reference>
<sequence length="63" mass="7098">MKNTAPVHPHGWTALRFQADNPGAWVFHCHIESHFNMGMEVVFAEGIEKLGELPYAIKGSVHR</sequence>
<gene>
    <name evidence="1" type="ORF">Patl1_27328</name>
</gene>
<comment type="caution">
    <text evidence="1">The sequence shown here is derived from an EMBL/GenBank/DDBJ whole genome shotgun (WGS) entry which is preliminary data.</text>
</comment>
<proteinExistence type="predicted"/>
<protein>
    <submittedName>
        <fullName evidence="1">Uncharacterized protein</fullName>
    </submittedName>
</protein>
<organism evidence="1 2">
    <name type="scientific">Pistacia atlantica</name>
    <dbReference type="NCBI Taxonomy" id="434234"/>
    <lineage>
        <taxon>Eukaryota</taxon>
        <taxon>Viridiplantae</taxon>
        <taxon>Streptophyta</taxon>
        <taxon>Embryophyta</taxon>
        <taxon>Tracheophyta</taxon>
        <taxon>Spermatophyta</taxon>
        <taxon>Magnoliopsida</taxon>
        <taxon>eudicotyledons</taxon>
        <taxon>Gunneridae</taxon>
        <taxon>Pentapetalae</taxon>
        <taxon>rosids</taxon>
        <taxon>malvids</taxon>
        <taxon>Sapindales</taxon>
        <taxon>Anacardiaceae</taxon>
        <taxon>Pistacia</taxon>
    </lineage>
</organism>
<accession>A0ACC1BE70</accession>